<sequence>MVQFTVATRAEHVSAMFEAVWAPVLAALSSPLQTSRDPRVIYECLVGMQCGVTLACRFRLPLERAAYVSSLSRFTVLGSHILGSGAGSGGSLGGSGSGSGSGSSLSGGISGDNLESSSASITNKQLEATRALLEVALLRPDVGNGLQDDWMPVLQCVSLLERLSLLENPVVNSAYGSAATSLGNSPNQSITGITTPNSNITYDESLNPQNHSYERNTIDNNGVGGIGNGGYNPDETPASRFDSPGVNSIDDANFFVSPNPNVASVFANTPNSEIVEARKSISAANLKTFVRQTYSYVLGLVVDRIFVTSVNLSGNGIVDFVKAISIVAMDEITLTKSSSLYSRKSVYDSNLDHIHTRSHYNPNSNSNSNLNTNTNPNSNLNTNTNTNTNLNPNLNSHLQHTAVSSHQGSTPPLHMLTRIVEIARYNMARIRFEWSHIWAVLGDLFDRAGSHPNTQVAIFTLDSLRQLSQDFLDLDLDEVLDFQFQKQFLRPFVTVLEHQCNLVVVTNGHMTQVGDLTVKDMVLRCLKQLVEAKHSKLRSGWKAVLLASKTAAYDSDLLISELGLDLVLLAAKHIHLHSHANTTSNTKNTSNNNPSNNVDSNFTELIQTLTDYGVQSLQPKLSLAAVDQLSLLFNRNPHFSILLSLHRIVKTSDDLEVRSSALDSIYLLAKSNHLFFFSDQSTTESTTTPTTTTTPKNNFILFLDTIAFDLFSSFNGNSSLHSEQVELYISTTLVKALRHLIDLFVHLLNEEKDKPSCAPIFLEKLLDLLSSCICFSRETSVNSGGETLCRIGAACLQDLVDKTKSLLDTSSQFLVVRTFTKVMDYSLPYLLFDVLSPNSPILSSADEKSVEGENNIPTAPSDKSQKELYHEITLSCVLHLQLINTIGDIFISPLFNCHQSFLSDNLSNSIPIQHTQQHSTSSLSSNLPKSIYGLSLPTYPSLPFTNDSYTFDNLLILLNALESSRQFSRRFNTNLRLRTMLVECGVMPQLPSLTRQESCSTMASLMLLIKLYNLYSGDSEKLSVIISRLAGMASDILDCYSYTFGHSSNSVNESEEKAGTDALSFDLSMYPENSFYSLCKPTQTKKAYNSNGAKLSISSENHVTDEQTDDETDDDNNSRTSTNNRNGVTKKSINSTAGAGTSSGGGGGGGGVFQGYSANLLNFLNNGQRTNYRYSVVALLTFFVSEISRHISVQKTNEKDNSENNKSSGSIGDDNDPFDLVVEHVMKPAYPSLVRLLNCHMHFAGDNVLLVHLQVFLGVFGEYCFSLACK</sequence>
<dbReference type="Pfam" id="PF09324">
    <property type="entry name" value="Sec7-like_HDS"/>
    <property type="match status" value="1"/>
</dbReference>
<feature type="region of interest" description="Disordered" evidence="1">
    <location>
        <begin position="1194"/>
        <end position="1214"/>
    </location>
</feature>
<dbReference type="PANTHER" id="PTHR10663">
    <property type="entry name" value="GUANYL-NUCLEOTIDE EXCHANGE FACTOR"/>
    <property type="match status" value="1"/>
</dbReference>
<dbReference type="Proteomes" id="UP000188320">
    <property type="component" value="Unassembled WGS sequence"/>
</dbReference>
<dbReference type="AlphaFoldDB" id="A0A1R1PT86"/>
<dbReference type="InterPro" id="IPR046455">
    <property type="entry name" value="Sec7/BIG1-like_C"/>
</dbReference>
<dbReference type="InterPro" id="IPR016024">
    <property type="entry name" value="ARM-type_fold"/>
</dbReference>
<feature type="compositionally biased region" description="Acidic residues" evidence="1">
    <location>
        <begin position="1106"/>
        <end position="1115"/>
    </location>
</feature>
<feature type="region of interest" description="Disordered" evidence="1">
    <location>
        <begin position="92"/>
        <end position="111"/>
    </location>
</feature>
<accession>A0A1R1PT86</accession>
<dbReference type="EMBL" id="LSSK01000243">
    <property type="protein sequence ID" value="OMH84154.1"/>
    <property type="molecule type" value="Genomic_DNA"/>
</dbReference>
<feature type="compositionally biased region" description="Gly residues" evidence="1">
    <location>
        <begin position="92"/>
        <end position="101"/>
    </location>
</feature>
<evidence type="ECO:0000313" key="4">
    <source>
        <dbReference type="EMBL" id="OMH84154.1"/>
    </source>
</evidence>
<reference evidence="5" key="1">
    <citation type="submission" date="2017-01" db="EMBL/GenBank/DDBJ databases">
        <authorList>
            <person name="Wang Y."/>
            <person name="White M."/>
            <person name="Kvist S."/>
            <person name="Moncalvo J.-M."/>
        </authorList>
    </citation>
    <scope>NUCLEOTIDE SEQUENCE [LARGE SCALE GENOMIC DNA]</scope>
    <source>
        <strain evidence="5">COL-18-3</strain>
    </source>
</reference>
<dbReference type="OrthoDB" id="18431at2759"/>
<name>A0A1R1PT86_ZANCU</name>
<proteinExistence type="predicted"/>
<feature type="compositionally biased region" description="Low complexity" evidence="1">
    <location>
        <begin position="361"/>
        <end position="391"/>
    </location>
</feature>
<dbReference type="Pfam" id="PF20252">
    <property type="entry name" value="BIG2_C"/>
    <property type="match status" value="1"/>
</dbReference>
<evidence type="ECO:0000259" key="3">
    <source>
        <dbReference type="Pfam" id="PF20252"/>
    </source>
</evidence>
<organism evidence="4 5">
    <name type="scientific">Zancudomyces culisetae</name>
    <name type="common">Gut fungus</name>
    <name type="synonym">Smittium culisetae</name>
    <dbReference type="NCBI Taxonomy" id="1213189"/>
    <lineage>
        <taxon>Eukaryota</taxon>
        <taxon>Fungi</taxon>
        <taxon>Fungi incertae sedis</taxon>
        <taxon>Zoopagomycota</taxon>
        <taxon>Kickxellomycotina</taxon>
        <taxon>Harpellomycetes</taxon>
        <taxon>Harpellales</taxon>
        <taxon>Legeriomycetaceae</taxon>
        <taxon>Zancudomyces</taxon>
    </lineage>
</organism>
<evidence type="ECO:0000259" key="2">
    <source>
        <dbReference type="Pfam" id="PF09324"/>
    </source>
</evidence>
<feature type="region of interest" description="Disordered" evidence="1">
    <location>
        <begin position="215"/>
        <end position="234"/>
    </location>
</feature>
<evidence type="ECO:0000256" key="1">
    <source>
        <dbReference type="SAM" id="MobiDB-lite"/>
    </source>
</evidence>
<evidence type="ECO:0000313" key="5">
    <source>
        <dbReference type="Proteomes" id="UP000188320"/>
    </source>
</evidence>
<dbReference type="PANTHER" id="PTHR10663:SF375">
    <property type="entry name" value="LD29171P"/>
    <property type="match status" value="1"/>
</dbReference>
<gene>
    <name evidence="4" type="ORF">AX774_g2324</name>
</gene>
<feature type="region of interest" description="Disordered" evidence="1">
    <location>
        <begin position="1096"/>
        <end position="1145"/>
    </location>
</feature>
<feature type="domain" description="Mon2/Sec7/BIG1-like HDS" evidence="2">
    <location>
        <begin position="474"/>
        <end position="567"/>
    </location>
</feature>
<protein>
    <submittedName>
        <fullName evidence="4">Protein transport protein sec72</fullName>
    </submittedName>
</protein>
<feature type="region of interest" description="Disordered" evidence="1">
    <location>
        <begin position="356"/>
        <end position="391"/>
    </location>
</feature>
<feature type="domain" description="Sec7/BIG1-like C-terminal" evidence="3">
    <location>
        <begin position="877"/>
        <end position="1043"/>
    </location>
</feature>
<comment type="caution">
    <text evidence="4">The sequence shown here is derived from an EMBL/GenBank/DDBJ whole genome shotgun (WGS) entry which is preliminary data.</text>
</comment>
<dbReference type="SUPFAM" id="SSF48371">
    <property type="entry name" value="ARM repeat"/>
    <property type="match status" value="1"/>
</dbReference>
<keyword evidence="5" id="KW-1185">Reference proteome</keyword>
<dbReference type="InterPro" id="IPR015403">
    <property type="entry name" value="Mon2/Sec7/BIG1-like_HDS"/>
</dbReference>